<accession>A0A8R1UTU1</accession>
<name>A0A2A6CAW8_PRIPA</name>
<dbReference type="AlphaFoldDB" id="A0A2A6CAW8"/>
<keyword evidence="2" id="KW-1185">Reference proteome</keyword>
<proteinExistence type="predicted"/>
<evidence type="ECO:0000313" key="1">
    <source>
        <dbReference type="EnsemblMetazoa" id="PPA38585.1"/>
    </source>
</evidence>
<gene>
    <name evidence="1" type="primary">WBGene00276954</name>
</gene>
<dbReference type="Proteomes" id="UP000005239">
    <property type="component" value="Unassembled WGS sequence"/>
</dbReference>
<accession>A0A2A6CAW8</accession>
<sequence>MEDGSMSSTRKIDQVAPLLRSDSQPHLSRNRRFFCCLPCRRIVGWKCVDMVMDNSEGENALLSYPTNTAMGMQEENEIEGIGSSYSVTEEMEYS</sequence>
<reference evidence="1" key="2">
    <citation type="submission" date="2022-06" db="UniProtKB">
        <authorList>
            <consortium name="EnsemblMetazoa"/>
        </authorList>
    </citation>
    <scope>IDENTIFICATION</scope>
    <source>
        <strain evidence="1">PS312</strain>
    </source>
</reference>
<evidence type="ECO:0000313" key="2">
    <source>
        <dbReference type="Proteomes" id="UP000005239"/>
    </source>
</evidence>
<dbReference type="EnsemblMetazoa" id="PPA38585.1">
    <property type="protein sequence ID" value="PPA38585.1"/>
    <property type="gene ID" value="WBGene00276954"/>
</dbReference>
<organism evidence="1 2">
    <name type="scientific">Pristionchus pacificus</name>
    <name type="common">Parasitic nematode worm</name>
    <dbReference type="NCBI Taxonomy" id="54126"/>
    <lineage>
        <taxon>Eukaryota</taxon>
        <taxon>Metazoa</taxon>
        <taxon>Ecdysozoa</taxon>
        <taxon>Nematoda</taxon>
        <taxon>Chromadorea</taxon>
        <taxon>Rhabditida</taxon>
        <taxon>Rhabditina</taxon>
        <taxon>Diplogasteromorpha</taxon>
        <taxon>Diplogasteroidea</taxon>
        <taxon>Neodiplogasteridae</taxon>
        <taxon>Pristionchus</taxon>
    </lineage>
</organism>
<reference evidence="2" key="1">
    <citation type="journal article" date="2008" name="Nat. Genet.">
        <title>The Pristionchus pacificus genome provides a unique perspective on nematode lifestyle and parasitism.</title>
        <authorList>
            <person name="Dieterich C."/>
            <person name="Clifton S.W."/>
            <person name="Schuster L.N."/>
            <person name="Chinwalla A."/>
            <person name="Delehaunty K."/>
            <person name="Dinkelacker I."/>
            <person name="Fulton L."/>
            <person name="Fulton R."/>
            <person name="Godfrey J."/>
            <person name="Minx P."/>
            <person name="Mitreva M."/>
            <person name="Roeseler W."/>
            <person name="Tian H."/>
            <person name="Witte H."/>
            <person name="Yang S.P."/>
            <person name="Wilson R.K."/>
            <person name="Sommer R.J."/>
        </authorList>
    </citation>
    <scope>NUCLEOTIDE SEQUENCE [LARGE SCALE GENOMIC DNA]</scope>
    <source>
        <strain evidence="2">PS312</strain>
    </source>
</reference>
<protein>
    <submittedName>
        <fullName evidence="1">Uncharacterized protein</fullName>
    </submittedName>
</protein>